<sequence length="418" mass="46033">MKIGSFLTASQKSKQLSHSDDDGENQEGANVDWSKIVTDTYELAEECLKTNYYGAKGMIEALLPILQLSNSPRIVNVSSSMGRLKHIPNEWAKEVLGSAESLTEERVDEVLNEHLKDFKEGSLETKGWPRYSSAYIISKAAMNAYTRIVAKKFPSFQVNCVCPGYVKTDINYNNGYLTTDEGAESVVKLALLPNDGPSGLFFFRNEVNNAGIYGTILDGDALAASGLGKDEEGANVDVDWSKILTDTYELAEECLKINYNGAKGMIEALLPILQLSNSPRIVNVSSSLGHLKEIPSEWAKEVLANAESLTEERVDEVLNEYLKDFKEGSLETKGWPRYSSAYVLSKATLNACTRIVAKKFPSFRVNCVCPGYVKSDFNHNTGYLTTDEGAESVVKLALLPNDGPSGLFFSRNEVTTFD</sequence>
<dbReference type="InParanoid" id="A0A7N2MDK1"/>
<dbReference type="AlphaFoldDB" id="A0A7N2MDK1"/>
<feature type="compositionally biased region" description="Polar residues" evidence="4">
    <location>
        <begin position="7"/>
        <end position="16"/>
    </location>
</feature>
<proteinExistence type="inferred from homology"/>
<dbReference type="Gene3D" id="3.40.50.720">
    <property type="entry name" value="NAD(P)-binding Rossmann-like Domain"/>
    <property type="match status" value="2"/>
</dbReference>
<dbReference type="Proteomes" id="UP000594261">
    <property type="component" value="Chromosome 8"/>
</dbReference>
<feature type="region of interest" description="Disordered" evidence="4">
    <location>
        <begin position="1"/>
        <end position="30"/>
    </location>
</feature>
<dbReference type="SUPFAM" id="SSF51735">
    <property type="entry name" value="NAD(P)-binding Rossmann-fold domains"/>
    <property type="match status" value="2"/>
</dbReference>
<dbReference type="Gramene" id="QL08p049722:mrna">
    <property type="protein sequence ID" value="QL08p049722:mrna"/>
    <property type="gene ID" value="QL08p049722"/>
</dbReference>
<dbReference type="EnsemblPlants" id="QL08p049722:mrna">
    <property type="protein sequence ID" value="QL08p049722:mrna"/>
    <property type="gene ID" value="QL08p049722"/>
</dbReference>
<dbReference type="GO" id="GO:0016491">
    <property type="term" value="F:oxidoreductase activity"/>
    <property type="evidence" value="ECO:0007669"/>
    <property type="project" value="UniProtKB-KW"/>
</dbReference>
<dbReference type="PANTHER" id="PTHR43490:SF98">
    <property type="entry name" value="OS02G0640600 PROTEIN"/>
    <property type="match status" value="1"/>
</dbReference>
<dbReference type="PRINTS" id="PR00081">
    <property type="entry name" value="GDHRDH"/>
</dbReference>
<dbReference type="InterPro" id="IPR036291">
    <property type="entry name" value="NAD(P)-bd_dom_sf"/>
</dbReference>
<evidence type="ECO:0000313" key="6">
    <source>
        <dbReference type="Proteomes" id="UP000594261"/>
    </source>
</evidence>
<evidence type="ECO:0000256" key="2">
    <source>
        <dbReference type="ARBA" id="ARBA00022857"/>
    </source>
</evidence>
<accession>A0A7N2MDK1</accession>
<dbReference type="InterPro" id="IPR002347">
    <property type="entry name" value="SDR_fam"/>
</dbReference>
<dbReference type="Pfam" id="PF13561">
    <property type="entry name" value="adh_short_C2"/>
    <property type="match status" value="2"/>
</dbReference>
<dbReference type="GO" id="GO:0016020">
    <property type="term" value="C:membrane"/>
    <property type="evidence" value="ECO:0007669"/>
    <property type="project" value="TreeGrafter"/>
</dbReference>
<dbReference type="FunCoup" id="A0A7N2MDK1">
    <property type="interactions" value="215"/>
</dbReference>
<evidence type="ECO:0000256" key="1">
    <source>
        <dbReference type="ARBA" id="ARBA00006484"/>
    </source>
</evidence>
<dbReference type="PANTHER" id="PTHR43490">
    <property type="entry name" value="(+)-NEOMENTHOL DEHYDROGENASE"/>
    <property type="match status" value="1"/>
</dbReference>
<evidence type="ECO:0000256" key="4">
    <source>
        <dbReference type="SAM" id="MobiDB-lite"/>
    </source>
</evidence>
<organism evidence="5 6">
    <name type="scientific">Quercus lobata</name>
    <name type="common">Valley oak</name>
    <dbReference type="NCBI Taxonomy" id="97700"/>
    <lineage>
        <taxon>Eukaryota</taxon>
        <taxon>Viridiplantae</taxon>
        <taxon>Streptophyta</taxon>
        <taxon>Embryophyta</taxon>
        <taxon>Tracheophyta</taxon>
        <taxon>Spermatophyta</taxon>
        <taxon>Magnoliopsida</taxon>
        <taxon>eudicotyledons</taxon>
        <taxon>Gunneridae</taxon>
        <taxon>Pentapetalae</taxon>
        <taxon>rosids</taxon>
        <taxon>fabids</taxon>
        <taxon>Fagales</taxon>
        <taxon>Fagaceae</taxon>
        <taxon>Quercus</taxon>
    </lineage>
</organism>
<keyword evidence="3" id="KW-0560">Oxidoreductase</keyword>
<comment type="similarity">
    <text evidence="1">Belongs to the short-chain dehydrogenases/reductases (SDR) family.</text>
</comment>
<keyword evidence="6" id="KW-1185">Reference proteome</keyword>
<reference evidence="5" key="2">
    <citation type="submission" date="2021-01" db="UniProtKB">
        <authorList>
            <consortium name="EnsemblPlants"/>
        </authorList>
    </citation>
    <scope>IDENTIFICATION</scope>
</reference>
<evidence type="ECO:0000256" key="3">
    <source>
        <dbReference type="ARBA" id="ARBA00023002"/>
    </source>
</evidence>
<protein>
    <recommendedName>
        <fullName evidence="7">(+)-neomenthol dehydrogenase</fullName>
    </recommendedName>
</protein>
<keyword evidence="2" id="KW-0521">NADP</keyword>
<evidence type="ECO:0008006" key="7">
    <source>
        <dbReference type="Google" id="ProtNLM"/>
    </source>
</evidence>
<name>A0A7N2MDK1_QUELO</name>
<reference evidence="5 6" key="1">
    <citation type="journal article" date="2016" name="G3 (Bethesda)">
        <title>First Draft Assembly and Annotation of the Genome of a California Endemic Oak Quercus lobata Nee (Fagaceae).</title>
        <authorList>
            <person name="Sork V.L."/>
            <person name="Fitz-Gibbon S.T."/>
            <person name="Puiu D."/>
            <person name="Crepeau M."/>
            <person name="Gugger P.F."/>
            <person name="Sherman R."/>
            <person name="Stevens K."/>
            <person name="Langley C.H."/>
            <person name="Pellegrini M."/>
            <person name="Salzberg S.L."/>
        </authorList>
    </citation>
    <scope>NUCLEOTIDE SEQUENCE [LARGE SCALE GENOMIC DNA]</scope>
    <source>
        <strain evidence="5 6">cv. SW786</strain>
    </source>
</reference>
<evidence type="ECO:0000313" key="5">
    <source>
        <dbReference type="EnsemblPlants" id="QL08p049722:mrna"/>
    </source>
</evidence>
<dbReference type="EMBL" id="LRBV02000008">
    <property type="status" value="NOT_ANNOTATED_CDS"/>
    <property type="molecule type" value="Genomic_DNA"/>
</dbReference>